<comment type="caution">
    <text evidence="1">The sequence shown here is derived from an EMBL/GenBank/DDBJ whole genome shotgun (WGS) entry which is preliminary data.</text>
</comment>
<evidence type="ECO:0000313" key="2">
    <source>
        <dbReference type="Proteomes" id="UP000790709"/>
    </source>
</evidence>
<dbReference type="EMBL" id="MU266361">
    <property type="protein sequence ID" value="KAH7927754.1"/>
    <property type="molecule type" value="Genomic_DNA"/>
</dbReference>
<reference evidence="1" key="1">
    <citation type="journal article" date="2021" name="New Phytol.">
        <title>Evolutionary innovations through gain and loss of genes in the ectomycorrhizal Boletales.</title>
        <authorList>
            <person name="Wu G."/>
            <person name="Miyauchi S."/>
            <person name="Morin E."/>
            <person name="Kuo A."/>
            <person name="Drula E."/>
            <person name="Varga T."/>
            <person name="Kohler A."/>
            <person name="Feng B."/>
            <person name="Cao Y."/>
            <person name="Lipzen A."/>
            <person name="Daum C."/>
            <person name="Hundley H."/>
            <person name="Pangilinan J."/>
            <person name="Johnson J."/>
            <person name="Barry K."/>
            <person name="LaButti K."/>
            <person name="Ng V."/>
            <person name="Ahrendt S."/>
            <person name="Min B."/>
            <person name="Choi I.G."/>
            <person name="Park H."/>
            <person name="Plett J.M."/>
            <person name="Magnuson J."/>
            <person name="Spatafora J.W."/>
            <person name="Nagy L.G."/>
            <person name="Henrissat B."/>
            <person name="Grigoriev I.V."/>
            <person name="Yang Z.L."/>
            <person name="Xu J."/>
            <person name="Martin F.M."/>
        </authorList>
    </citation>
    <scope>NUCLEOTIDE SEQUENCE</scope>
    <source>
        <strain evidence="1">KUC20120723A-06</strain>
    </source>
</reference>
<gene>
    <name evidence="1" type="ORF">BV22DRAFT_1031373</name>
</gene>
<keyword evidence="2" id="KW-1185">Reference proteome</keyword>
<proteinExistence type="predicted"/>
<dbReference type="Proteomes" id="UP000790709">
    <property type="component" value="Unassembled WGS sequence"/>
</dbReference>
<name>A0ACB8BQV2_9AGAM</name>
<protein>
    <submittedName>
        <fullName evidence="1">NAD(P)-binding protein</fullName>
    </submittedName>
</protein>
<evidence type="ECO:0000313" key="1">
    <source>
        <dbReference type="EMBL" id="KAH7927754.1"/>
    </source>
</evidence>
<sequence>MASIIGLIKRCHSAFISPPSTTGVGAQAEPPLRFGILGAAAIAPPALITPAKSHLDVTIYAVAARDIQRAEQFAKKYGITKFYGGKTGYQELLDDPQVDVIYNPLPNGLHYEWTMKALAAGKHVLLEKPSGDTAEETRRMFDFAERKGLVLLEAFHYRFHPAVQRLKAILDSGELGAIKEISASLAFPKGFIGDDNIRMNFDIGGGAMMDCGCYPLSCLRYLTSSNPTEVLSASATRYPKDSRIDTATTASLLFPSAAPDSEPIKATLRCDFSVPPRFGFIPRWPDITARVTCERGTVELFNFVMPVIYHSITVRPEGGRVRTEKAYTFPDGSGKKGEEWWTTYRHQLEAFVDKLRGREPQTWVDREDSTSNMVWIEKIYEVTGLGSRPQSEFQIPESE</sequence>
<accession>A0ACB8BQV2</accession>
<organism evidence="1 2">
    <name type="scientific">Leucogyrophana mollusca</name>
    <dbReference type="NCBI Taxonomy" id="85980"/>
    <lineage>
        <taxon>Eukaryota</taxon>
        <taxon>Fungi</taxon>
        <taxon>Dikarya</taxon>
        <taxon>Basidiomycota</taxon>
        <taxon>Agaricomycotina</taxon>
        <taxon>Agaricomycetes</taxon>
        <taxon>Agaricomycetidae</taxon>
        <taxon>Boletales</taxon>
        <taxon>Boletales incertae sedis</taxon>
        <taxon>Leucogyrophana</taxon>
    </lineage>
</organism>